<accession>A0A562RF70</accession>
<feature type="domain" description="Ice-binding protein C-terminal" evidence="2">
    <location>
        <begin position="289"/>
        <end position="310"/>
    </location>
</feature>
<evidence type="ECO:0000313" key="3">
    <source>
        <dbReference type="EMBL" id="TWI67691.1"/>
    </source>
</evidence>
<feature type="chain" id="PRO_5021964451" evidence="1">
    <location>
        <begin position="32"/>
        <end position="314"/>
    </location>
</feature>
<dbReference type="Pfam" id="PF07589">
    <property type="entry name" value="PEP-CTERM"/>
    <property type="match status" value="1"/>
</dbReference>
<name>A0A562RF70_9BURK</name>
<keyword evidence="4" id="KW-1185">Reference proteome</keyword>
<organism evidence="3 4">
    <name type="scientific">Pseudoduganella lurida</name>
    <dbReference type="NCBI Taxonomy" id="1036180"/>
    <lineage>
        <taxon>Bacteria</taxon>
        <taxon>Pseudomonadati</taxon>
        <taxon>Pseudomonadota</taxon>
        <taxon>Betaproteobacteria</taxon>
        <taxon>Burkholderiales</taxon>
        <taxon>Oxalobacteraceae</taxon>
        <taxon>Telluria group</taxon>
        <taxon>Pseudoduganella</taxon>
    </lineage>
</organism>
<dbReference type="Proteomes" id="UP000318431">
    <property type="component" value="Unassembled WGS sequence"/>
</dbReference>
<dbReference type="RefSeq" id="WP_145648611.1">
    <property type="nucleotide sequence ID" value="NZ_VLLB01000002.1"/>
</dbReference>
<dbReference type="NCBIfam" id="NF041538">
    <property type="entry name" value="PEP_EDSA_1"/>
    <property type="match status" value="1"/>
</dbReference>
<dbReference type="InterPro" id="IPR048213">
    <property type="entry name" value="EDSA_1-like"/>
</dbReference>
<keyword evidence="1" id="KW-0732">Signal</keyword>
<dbReference type="AlphaFoldDB" id="A0A562RF70"/>
<reference evidence="3 4" key="1">
    <citation type="journal article" date="2015" name="Stand. Genomic Sci.">
        <title>Genomic Encyclopedia of Bacterial and Archaeal Type Strains, Phase III: the genomes of soil and plant-associated and newly described type strains.</title>
        <authorList>
            <person name="Whitman W.B."/>
            <person name="Woyke T."/>
            <person name="Klenk H.P."/>
            <person name="Zhou Y."/>
            <person name="Lilburn T.G."/>
            <person name="Beck B.J."/>
            <person name="De Vos P."/>
            <person name="Vandamme P."/>
            <person name="Eisen J.A."/>
            <person name="Garrity G."/>
            <person name="Hugenholtz P."/>
            <person name="Kyrpides N.C."/>
        </authorList>
    </citation>
    <scope>NUCLEOTIDE SEQUENCE [LARGE SCALE GENOMIC DNA]</scope>
    <source>
        <strain evidence="3 4">CGMCC 1.10822</strain>
    </source>
</reference>
<protein>
    <submittedName>
        <fullName evidence="3">Putative secreted protein with PEP-CTERM sorting signal</fullName>
    </submittedName>
</protein>
<comment type="caution">
    <text evidence="3">The sequence shown here is derived from an EMBL/GenBank/DDBJ whole genome shotgun (WGS) entry which is preliminary data.</text>
</comment>
<gene>
    <name evidence="3" type="ORF">IP91_01810</name>
</gene>
<dbReference type="InterPro" id="IPR013424">
    <property type="entry name" value="Ice-binding_C"/>
</dbReference>
<feature type="signal peptide" evidence="1">
    <location>
        <begin position="1"/>
        <end position="31"/>
    </location>
</feature>
<evidence type="ECO:0000256" key="1">
    <source>
        <dbReference type="SAM" id="SignalP"/>
    </source>
</evidence>
<evidence type="ECO:0000259" key="2">
    <source>
        <dbReference type="Pfam" id="PF07589"/>
    </source>
</evidence>
<dbReference type="OrthoDB" id="8771809at2"/>
<proteinExistence type="predicted"/>
<dbReference type="EMBL" id="VLLB01000002">
    <property type="protein sequence ID" value="TWI67691.1"/>
    <property type="molecule type" value="Genomic_DNA"/>
</dbReference>
<sequence length="314" mass="32656">MNHHRSPALFRNALCVAAGAALFGIAGAAGASTFASAILDINNFRITHASGTIYRNTDFSKLVGVNDAHATAMLNNVFASTAATGTRPDVAHQCVGAPCPALGENNFTPFGTSLPAHGNFSYADQNFSGSGISMNGAPAGARSQTRADVATAYNKQFASSNSDVGSSNTMAFRLGSSDTMTVTFDATPYAMAYLSPEGRAITTANARISWSVNIVDLTTGLSVFTFAPNELNGLAAVSRTHGHTGMSLYNAAATTFHLTATSPLLLANRDYQITMQHNTLVSAQQQELPEPGTLALAFTGLAGIAGLRRKALRG</sequence>
<evidence type="ECO:0000313" key="4">
    <source>
        <dbReference type="Proteomes" id="UP000318431"/>
    </source>
</evidence>